<dbReference type="EMBL" id="SOCP01000007">
    <property type="protein sequence ID" value="TDV49971.1"/>
    <property type="molecule type" value="Genomic_DNA"/>
</dbReference>
<dbReference type="PANTHER" id="PTHR30383:SF29">
    <property type="entry name" value="SGNH HYDROLASE-TYPE ESTERASE DOMAIN-CONTAINING PROTEIN"/>
    <property type="match status" value="1"/>
</dbReference>
<dbReference type="RefSeq" id="WP_208297663.1">
    <property type="nucleotide sequence ID" value="NZ_SOCP01000007.1"/>
</dbReference>
<feature type="domain" description="SsfX3-like N-terminal" evidence="2">
    <location>
        <begin position="26"/>
        <end position="132"/>
    </location>
</feature>
<comment type="caution">
    <text evidence="3">The sequence shown here is derived from an EMBL/GenBank/DDBJ whole genome shotgun (WGS) entry which is preliminary data.</text>
</comment>
<evidence type="ECO:0000259" key="1">
    <source>
        <dbReference type="Pfam" id="PF13472"/>
    </source>
</evidence>
<dbReference type="SUPFAM" id="SSF52266">
    <property type="entry name" value="SGNH hydrolase"/>
    <property type="match status" value="1"/>
</dbReference>
<dbReference type="Gene3D" id="3.40.50.1110">
    <property type="entry name" value="SGNH hydrolase"/>
    <property type="match status" value="1"/>
</dbReference>
<dbReference type="PANTHER" id="PTHR30383">
    <property type="entry name" value="THIOESTERASE 1/PROTEASE 1/LYSOPHOSPHOLIPASE L1"/>
    <property type="match status" value="1"/>
</dbReference>
<sequence length="351" mass="37482">MLTELAPGDPRLGLTGHAELVPGKVGELPWRLPVRRTRGLIQPRLLERAMMAAGVRLDLETDATAFAWDVAVAAAVSDARPSRPSNARPPAPFDVVVDGSLVARRRIEGRGVLAVEGLANTPKRVQIWLPQLGYTELGQLRLPPGAQVEAAVPRPRWIGYGSSITHCTGADGPTETWPALVAAAHDWDLRCLGFGGECHLDQVVARFIRDCPADLISLCLGANVYGRTTFSARSFVPAVTGFVQTIRDGHPDVPLVVQTPIHYDRGEDVPNAVGVTVADLRELLAEAVDALRDSGYGDIHLIDGRAAFGPADAALLADGLHPNPEGYRLMATRLAPLLGDVATRTVDRVAG</sequence>
<evidence type="ECO:0000313" key="3">
    <source>
        <dbReference type="EMBL" id="TDV49971.1"/>
    </source>
</evidence>
<dbReference type="InterPro" id="IPR013830">
    <property type="entry name" value="SGNH_hydro"/>
</dbReference>
<keyword evidence="4" id="KW-1185">Reference proteome</keyword>
<feature type="domain" description="SGNH hydrolase-type esterase" evidence="1">
    <location>
        <begin position="160"/>
        <end position="329"/>
    </location>
</feature>
<evidence type="ECO:0000313" key="4">
    <source>
        <dbReference type="Proteomes" id="UP000294927"/>
    </source>
</evidence>
<dbReference type="InterPro" id="IPR051532">
    <property type="entry name" value="Ester_Hydrolysis_Enzymes"/>
</dbReference>
<protein>
    <submittedName>
        <fullName evidence="3">Lysophospholipase L1-like esterase</fullName>
    </submittedName>
</protein>
<evidence type="ECO:0000259" key="2">
    <source>
        <dbReference type="Pfam" id="PF21181"/>
    </source>
</evidence>
<accession>A0A4V3FT53</accession>
<gene>
    <name evidence="3" type="ORF">CLV71_107319</name>
</gene>
<dbReference type="InterPro" id="IPR048977">
    <property type="entry name" value="SsfX3-like_N"/>
</dbReference>
<dbReference type="Gene3D" id="2.60.120.260">
    <property type="entry name" value="Galactose-binding domain-like"/>
    <property type="match status" value="1"/>
</dbReference>
<dbReference type="Pfam" id="PF21181">
    <property type="entry name" value="SsfX3_N"/>
    <property type="match status" value="1"/>
</dbReference>
<dbReference type="Proteomes" id="UP000294927">
    <property type="component" value="Unassembled WGS sequence"/>
</dbReference>
<dbReference type="Pfam" id="PF13472">
    <property type="entry name" value="Lipase_GDSL_2"/>
    <property type="match status" value="1"/>
</dbReference>
<proteinExistence type="predicted"/>
<organism evidence="3 4">
    <name type="scientific">Actinophytocola oryzae</name>
    <dbReference type="NCBI Taxonomy" id="502181"/>
    <lineage>
        <taxon>Bacteria</taxon>
        <taxon>Bacillati</taxon>
        <taxon>Actinomycetota</taxon>
        <taxon>Actinomycetes</taxon>
        <taxon>Pseudonocardiales</taxon>
        <taxon>Pseudonocardiaceae</taxon>
    </lineage>
</organism>
<dbReference type="InterPro" id="IPR036514">
    <property type="entry name" value="SGNH_hydro_sf"/>
</dbReference>
<name>A0A4V3FT53_9PSEU</name>
<reference evidence="3 4" key="1">
    <citation type="submission" date="2019-03" db="EMBL/GenBank/DDBJ databases">
        <title>Genomic Encyclopedia of Archaeal and Bacterial Type Strains, Phase II (KMG-II): from individual species to whole genera.</title>
        <authorList>
            <person name="Goeker M."/>
        </authorList>
    </citation>
    <scope>NUCLEOTIDE SEQUENCE [LARGE SCALE GENOMIC DNA]</scope>
    <source>
        <strain evidence="3 4">DSM 45499</strain>
    </source>
</reference>
<dbReference type="AlphaFoldDB" id="A0A4V3FT53"/>